<organism evidence="1 2">
    <name type="scientific">Smallanthus sonchifolius</name>
    <dbReference type="NCBI Taxonomy" id="185202"/>
    <lineage>
        <taxon>Eukaryota</taxon>
        <taxon>Viridiplantae</taxon>
        <taxon>Streptophyta</taxon>
        <taxon>Embryophyta</taxon>
        <taxon>Tracheophyta</taxon>
        <taxon>Spermatophyta</taxon>
        <taxon>Magnoliopsida</taxon>
        <taxon>eudicotyledons</taxon>
        <taxon>Gunneridae</taxon>
        <taxon>Pentapetalae</taxon>
        <taxon>asterids</taxon>
        <taxon>campanulids</taxon>
        <taxon>Asterales</taxon>
        <taxon>Asteraceae</taxon>
        <taxon>Asteroideae</taxon>
        <taxon>Heliantheae alliance</taxon>
        <taxon>Millerieae</taxon>
        <taxon>Smallanthus</taxon>
    </lineage>
</organism>
<evidence type="ECO:0000313" key="2">
    <source>
        <dbReference type="Proteomes" id="UP001056120"/>
    </source>
</evidence>
<dbReference type="EMBL" id="CM042041">
    <property type="protein sequence ID" value="KAI3712486.1"/>
    <property type="molecule type" value="Genomic_DNA"/>
</dbReference>
<protein>
    <submittedName>
        <fullName evidence="1">Uncharacterized protein</fullName>
    </submittedName>
</protein>
<accession>A0ACB9AS04</accession>
<keyword evidence="2" id="KW-1185">Reference proteome</keyword>
<comment type="caution">
    <text evidence="1">The sequence shown here is derived from an EMBL/GenBank/DDBJ whole genome shotgun (WGS) entry which is preliminary data.</text>
</comment>
<name>A0ACB9AS04_9ASTR</name>
<dbReference type="Proteomes" id="UP001056120">
    <property type="component" value="Linkage Group LG24"/>
</dbReference>
<reference evidence="2" key="1">
    <citation type="journal article" date="2022" name="Mol. Ecol. Resour.">
        <title>The genomes of chicory, endive, great burdock and yacon provide insights into Asteraceae palaeo-polyploidization history and plant inulin production.</title>
        <authorList>
            <person name="Fan W."/>
            <person name="Wang S."/>
            <person name="Wang H."/>
            <person name="Wang A."/>
            <person name="Jiang F."/>
            <person name="Liu H."/>
            <person name="Zhao H."/>
            <person name="Xu D."/>
            <person name="Zhang Y."/>
        </authorList>
    </citation>
    <scope>NUCLEOTIDE SEQUENCE [LARGE SCALE GENOMIC DNA]</scope>
    <source>
        <strain evidence="2">cv. Yunnan</strain>
    </source>
</reference>
<gene>
    <name evidence="1" type="ORF">L1987_71043</name>
</gene>
<evidence type="ECO:0000313" key="1">
    <source>
        <dbReference type="EMBL" id="KAI3712486.1"/>
    </source>
</evidence>
<proteinExistence type="predicted"/>
<reference evidence="1 2" key="2">
    <citation type="journal article" date="2022" name="Mol. Ecol. Resour.">
        <title>The genomes of chicory, endive, great burdock and yacon provide insights into Asteraceae paleo-polyploidization history and plant inulin production.</title>
        <authorList>
            <person name="Fan W."/>
            <person name="Wang S."/>
            <person name="Wang H."/>
            <person name="Wang A."/>
            <person name="Jiang F."/>
            <person name="Liu H."/>
            <person name="Zhao H."/>
            <person name="Xu D."/>
            <person name="Zhang Y."/>
        </authorList>
    </citation>
    <scope>NUCLEOTIDE SEQUENCE [LARGE SCALE GENOMIC DNA]</scope>
    <source>
        <strain evidence="2">cv. Yunnan</strain>
        <tissue evidence="1">Leaves</tissue>
    </source>
</reference>
<sequence length="93" mass="11397">MQLYVGQGLAIGTWIAPFRSFLWKIFFEWHEDYKEFEKMKEMKPDNLRVDFAVRREQTNEKGEKIFMQTRMAQYDRIIGITQERQHICVYVWA</sequence>